<reference evidence="1" key="1">
    <citation type="journal article" date="2019" name="bioRxiv">
        <title>The Genome of the Zebra Mussel, Dreissena polymorpha: A Resource for Invasive Species Research.</title>
        <authorList>
            <person name="McCartney M.A."/>
            <person name="Auch B."/>
            <person name="Kono T."/>
            <person name="Mallez S."/>
            <person name="Zhang Y."/>
            <person name="Obille A."/>
            <person name="Becker A."/>
            <person name="Abrahante J.E."/>
            <person name="Garbe J."/>
            <person name="Badalamenti J.P."/>
            <person name="Herman A."/>
            <person name="Mangelson H."/>
            <person name="Liachko I."/>
            <person name="Sullivan S."/>
            <person name="Sone E.D."/>
            <person name="Koren S."/>
            <person name="Silverstein K.A.T."/>
            <person name="Beckman K.B."/>
            <person name="Gohl D.M."/>
        </authorList>
    </citation>
    <scope>NUCLEOTIDE SEQUENCE</scope>
    <source>
        <strain evidence="1">Duluth1</strain>
        <tissue evidence="1">Whole animal</tissue>
    </source>
</reference>
<dbReference type="Proteomes" id="UP000828390">
    <property type="component" value="Unassembled WGS sequence"/>
</dbReference>
<evidence type="ECO:0000313" key="1">
    <source>
        <dbReference type="EMBL" id="KAH3894471.1"/>
    </source>
</evidence>
<evidence type="ECO:0000313" key="2">
    <source>
        <dbReference type="Proteomes" id="UP000828390"/>
    </source>
</evidence>
<dbReference type="EMBL" id="JAIWYP010000001">
    <property type="protein sequence ID" value="KAH3894471.1"/>
    <property type="molecule type" value="Genomic_DNA"/>
</dbReference>
<name>A0A9D4NGW9_DREPO</name>
<gene>
    <name evidence="1" type="ORF">DPMN_018628</name>
</gene>
<comment type="caution">
    <text evidence="1">The sequence shown here is derived from an EMBL/GenBank/DDBJ whole genome shotgun (WGS) entry which is preliminary data.</text>
</comment>
<proteinExistence type="predicted"/>
<organism evidence="1 2">
    <name type="scientific">Dreissena polymorpha</name>
    <name type="common">Zebra mussel</name>
    <name type="synonym">Mytilus polymorpha</name>
    <dbReference type="NCBI Taxonomy" id="45954"/>
    <lineage>
        <taxon>Eukaryota</taxon>
        <taxon>Metazoa</taxon>
        <taxon>Spiralia</taxon>
        <taxon>Lophotrochozoa</taxon>
        <taxon>Mollusca</taxon>
        <taxon>Bivalvia</taxon>
        <taxon>Autobranchia</taxon>
        <taxon>Heteroconchia</taxon>
        <taxon>Euheterodonta</taxon>
        <taxon>Imparidentia</taxon>
        <taxon>Neoheterodontei</taxon>
        <taxon>Myida</taxon>
        <taxon>Dreissenoidea</taxon>
        <taxon>Dreissenidae</taxon>
        <taxon>Dreissena</taxon>
    </lineage>
</organism>
<accession>A0A9D4NGW9</accession>
<sequence>MESYSLADPTIVQKTVVYTEHGGISYSFKVNRDSTIKDVYDRVCQLVPSEILPAKFVLHSEQGKSMIYE</sequence>
<reference evidence="1" key="2">
    <citation type="submission" date="2020-11" db="EMBL/GenBank/DDBJ databases">
        <authorList>
            <person name="McCartney M.A."/>
            <person name="Auch B."/>
            <person name="Kono T."/>
            <person name="Mallez S."/>
            <person name="Becker A."/>
            <person name="Gohl D.M."/>
            <person name="Silverstein K.A.T."/>
            <person name="Koren S."/>
            <person name="Bechman K.B."/>
            <person name="Herman A."/>
            <person name="Abrahante J.E."/>
            <person name="Garbe J."/>
        </authorList>
    </citation>
    <scope>NUCLEOTIDE SEQUENCE</scope>
    <source>
        <strain evidence="1">Duluth1</strain>
        <tissue evidence="1">Whole animal</tissue>
    </source>
</reference>
<protein>
    <submittedName>
        <fullName evidence="1">Uncharacterized protein</fullName>
    </submittedName>
</protein>
<dbReference type="AlphaFoldDB" id="A0A9D4NGW9"/>
<keyword evidence="2" id="KW-1185">Reference proteome</keyword>